<dbReference type="GO" id="GO:0046872">
    <property type="term" value="F:metal ion binding"/>
    <property type="evidence" value="ECO:0007669"/>
    <property type="project" value="InterPro"/>
</dbReference>
<reference evidence="3 4" key="1">
    <citation type="submission" date="2019-05" db="EMBL/GenBank/DDBJ databases">
        <authorList>
            <person name="Lee S.D."/>
        </authorList>
    </citation>
    <scope>NUCLEOTIDE SEQUENCE [LARGE SCALE GENOMIC DNA]</scope>
    <source>
        <strain evidence="3 4">C5-26</strain>
    </source>
</reference>
<dbReference type="AlphaFoldDB" id="A0A563DYE6"/>
<evidence type="ECO:0000259" key="2">
    <source>
        <dbReference type="Pfam" id="PF05193"/>
    </source>
</evidence>
<feature type="domain" description="Peptidase M16 N-terminal" evidence="1">
    <location>
        <begin position="31"/>
        <end position="148"/>
    </location>
</feature>
<dbReference type="Proteomes" id="UP000320244">
    <property type="component" value="Unassembled WGS sequence"/>
</dbReference>
<evidence type="ECO:0000313" key="4">
    <source>
        <dbReference type="Proteomes" id="UP000320244"/>
    </source>
</evidence>
<sequence>MTAVARPQVGAPARWEYPPHSEHVLSNGVQVVFFHLPGQHVVSTRLAISAPLWSEPRSREGVATIVTRTMDEGTQSRSADEMAEALEVNGIALSAGMLGSGMLVDLDATADHAERGWQLTTEFLSEPAFDAGEVGRHVHQRLAEIEQELADPGGRAALEWARSFYTDSSRGSRPTAGRASTVAGITSADCRQFHAASVRPSNATVVVAGDMDRAQALTSLERTIGRWAQPAPARGAADASPSRDEVRTDPDRILFVHRPGAVQTQIHLGSLGPDRRVDGGWAPYPVLGFLIGGSPTSRLDSVLREDKGFTYGMRAGFRSRSHDGVFTVSGAVRGDSTAESVDLILGILAEAGKGFTEDELHSAADFIGKTAPVRYATADVVAGEAGALRLDGLDSTFVTDYLAQLSQLTTDDLARAWSLWSDQPRSIVLVGDAEAGADAVKALGRGEVEVVE</sequence>
<evidence type="ECO:0000259" key="1">
    <source>
        <dbReference type="Pfam" id="PF00675"/>
    </source>
</evidence>
<reference evidence="3 4" key="2">
    <citation type="submission" date="2019-08" db="EMBL/GenBank/DDBJ databases">
        <title>Jejuicoccus antrihumi gen. nov., sp. nov., a new member of the family Dermacoccaceae isolated from a cave.</title>
        <authorList>
            <person name="Schumann P."/>
            <person name="Kim I.S."/>
        </authorList>
    </citation>
    <scope>NUCLEOTIDE SEQUENCE [LARGE SCALE GENOMIC DNA]</scope>
    <source>
        <strain evidence="3 4">C5-26</strain>
    </source>
</reference>
<comment type="caution">
    <text evidence="3">The sequence shown here is derived from an EMBL/GenBank/DDBJ whole genome shotgun (WGS) entry which is preliminary data.</text>
</comment>
<dbReference type="PANTHER" id="PTHR11851">
    <property type="entry name" value="METALLOPROTEASE"/>
    <property type="match status" value="1"/>
</dbReference>
<dbReference type="Pfam" id="PF00675">
    <property type="entry name" value="Peptidase_M16"/>
    <property type="match status" value="1"/>
</dbReference>
<dbReference type="InterPro" id="IPR050361">
    <property type="entry name" value="MPP/UQCRC_Complex"/>
</dbReference>
<organism evidence="3 4">
    <name type="scientific">Leekyejoonella antrihumi</name>
    <dbReference type="NCBI Taxonomy" id="1660198"/>
    <lineage>
        <taxon>Bacteria</taxon>
        <taxon>Bacillati</taxon>
        <taxon>Actinomycetota</taxon>
        <taxon>Actinomycetes</taxon>
        <taxon>Micrococcales</taxon>
        <taxon>Dermacoccaceae</taxon>
        <taxon>Leekyejoonella</taxon>
    </lineage>
</organism>
<dbReference type="RefSeq" id="WP_146317564.1">
    <property type="nucleotide sequence ID" value="NZ_VCQV01000020.1"/>
</dbReference>
<dbReference type="EMBL" id="VCQV01000020">
    <property type="protein sequence ID" value="TWP35280.1"/>
    <property type="molecule type" value="Genomic_DNA"/>
</dbReference>
<dbReference type="OrthoDB" id="9811314at2"/>
<dbReference type="InterPro" id="IPR011765">
    <property type="entry name" value="Pept_M16_N"/>
</dbReference>
<keyword evidence="4" id="KW-1185">Reference proteome</keyword>
<dbReference type="Gene3D" id="3.30.830.10">
    <property type="entry name" value="Metalloenzyme, LuxS/M16 peptidase-like"/>
    <property type="match status" value="2"/>
</dbReference>
<dbReference type="PANTHER" id="PTHR11851:SF224">
    <property type="entry name" value="PROCESSING PROTEASE"/>
    <property type="match status" value="1"/>
</dbReference>
<dbReference type="InterPro" id="IPR007863">
    <property type="entry name" value="Peptidase_M16_C"/>
</dbReference>
<feature type="domain" description="Peptidase M16 C-terminal" evidence="2">
    <location>
        <begin position="185"/>
        <end position="363"/>
    </location>
</feature>
<accession>A0A563DYE6</accession>
<dbReference type="Pfam" id="PF05193">
    <property type="entry name" value="Peptidase_M16_C"/>
    <property type="match status" value="1"/>
</dbReference>
<evidence type="ECO:0000313" key="3">
    <source>
        <dbReference type="EMBL" id="TWP35280.1"/>
    </source>
</evidence>
<dbReference type="InterPro" id="IPR011249">
    <property type="entry name" value="Metalloenz_LuxS/M16"/>
</dbReference>
<protein>
    <submittedName>
        <fullName evidence="3">Insulinase family protein</fullName>
    </submittedName>
</protein>
<dbReference type="SUPFAM" id="SSF63411">
    <property type="entry name" value="LuxS/MPP-like metallohydrolase"/>
    <property type="match status" value="2"/>
</dbReference>
<proteinExistence type="predicted"/>
<gene>
    <name evidence="3" type="ORF">FGL98_14245</name>
</gene>
<name>A0A563DYE6_9MICO</name>